<dbReference type="InterPro" id="IPR018020">
    <property type="entry name" value="OHCU_decarboxylase"/>
</dbReference>
<protein>
    <recommendedName>
        <fullName evidence="3">2-oxo-4-hydroxy-4-carboxy-5-ureidoimidazoline decarboxylase</fullName>
        <ecNumber evidence="3">4.1.1.97</ecNumber>
    </recommendedName>
</protein>
<sequence>MNLSTFNSLTPDEARAAVRPCLDVDRWVDELVAGRPYADAESLAAAASSAANPFTDAEVDAALAHHPRIGERAEGSGAEACLSRGEQAALDPAAETAARLVEANQAYEKRFGRVFLIRAAGRSAEEILSEATRRVQNTDEAEAAETADQLRQIALLRLHGAVAEPAAAGAQHP</sequence>
<dbReference type="AlphaFoldDB" id="A0A4Q8AFQ8"/>
<comment type="pathway">
    <text evidence="2">Purine metabolism; urate degradation; (S)-allantoin from urate: step 3/3.</text>
</comment>
<evidence type="ECO:0000256" key="4">
    <source>
        <dbReference type="ARBA" id="ARBA00022631"/>
    </source>
</evidence>
<dbReference type="GO" id="GO:0051997">
    <property type="term" value="F:2-oxo-4-hydroxy-4-carboxy-5-ureidoimidazoline decarboxylase activity"/>
    <property type="evidence" value="ECO:0007669"/>
    <property type="project" value="UniProtKB-EC"/>
</dbReference>
<dbReference type="GO" id="GO:0006144">
    <property type="term" value="P:purine nucleobase metabolic process"/>
    <property type="evidence" value="ECO:0007669"/>
    <property type="project" value="UniProtKB-KW"/>
</dbReference>
<name>A0A4Q8AFQ8_9MICC</name>
<evidence type="ECO:0000259" key="7">
    <source>
        <dbReference type="Pfam" id="PF09349"/>
    </source>
</evidence>
<evidence type="ECO:0000313" key="8">
    <source>
        <dbReference type="EMBL" id="RZU63108.1"/>
    </source>
</evidence>
<dbReference type="Pfam" id="PF09349">
    <property type="entry name" value="OHCU_decarbox"/>
    <property type="match status" value="1"/>
</dbReference>
<dbReference type="RefSeq" id="WP_130451580.1">
    <property type="nucleotide sequence ID" value="NZ_SHLA01000001.1"/>
</dbReference>
<evidence type="ECO:0000256" key="5">
    <source>
        <dbReference type="ARBA" id="ARBA00022793"/>
    </source>
</evidence>
<dbReference type="GO" id="GO:0019628">
    <property type="term" value="P:urate catabolic process"/>
    <property type="evidence" value="ECO:0007669"/>
    <property type="project" value="TreeGrafter"/>
</dbReference>
<organism evidence="8 9">
    <name type="scientific">Zhihengliuella halotolerans</name>
    <dbReference type="NCBI Taxonomy" id="370736"/>
    <lineage>
        <taxon>Bacteria</taxon>
        <taxon>Bacillati</taxon>
        <taxon>Actinomycetota</taxon>
        <taxon>Actinomycetes</taxon>
        <taxon>Micrococcales</taxon>
        <taxon>Micrococcaceae</taxon>
        <taxon>Zhihengliuella</taxon>
    </lineage>
</organism>
<evidence type="ECO:0000256" key="1">
    <source>
        <dbReference type="ARBA" id="ARBA00001163"/>
    </source>
</evidence>
<evidence type="ECO:0000256" key="6">
    <source>
        <dbReference type="ARBA" id="ARBA00023239"/>
    </source>
</evidence>
<comment type="catalytic activity">
    <reaction evidence="1">
        <text>5-hydroxy-2-oxo-4-ureido-2,5-dihydro-1H-imidazole-5-carboxylate + H(+) = (S)-allantoin + CO2</text>
        <dbReference type="Rhea" id="RHEA:26301"/>
        <dbReference type="ChEBI" id="CHEBI:15378"/>
        <dbReference type="ChEBI" id="CHEBI:15678"/>
        <dbReference type="ChEBI" id="CHEBI:16526"/>
        <dbReference type="ChEBI" id="CHEBI:58639"/>
        <dbReference type="EC" id="4.1.1.97"/>
    </reaction>
</comment>
<proteinExistence type="predicted"/>
<evidence type="ECO:0000256" key="3">
    <source>
        <dbReference type="ARBA" id="ARBA00012257"/>
    </source>
</evidence>
<evidence type="ECO:0000256" key="2">
    <source>
        <dbReference type="ARBA" id="ARBA00004754"/>
    </source>
</evidence>
<keyword evidence="4" id="KW-0659">Purine metabolism</keyword>
<dbReference type="NCBIfam" id="TIGR03180">
    <property type="entry name" value="UraD_2"/>
    <property type="match status" value="1"/>
</dbReference>
<dbReference type="InterPro" id="IPR036778">
    <property type="entry name" value="OHCU_decarboxylase_sf"/>
</dbReference>
<dbReference type="Proteomes" id="UP000292685">
    <property type="component" value="Unassembled WGS sequence"/>
</dbReference>
<keyword evidence="5" id="KW-0210">Decarboxylase</keyword>
<dbReference type="EMBL" id="SHLA01000001">
    <property type="protein sequence ID" value="RZU63108.1"/>
    <property type="molecule type" value="Genomic_DNA"/>
</dbReference>
<dbReference type="PANTHER" id="PTHR43466:SF1">
    <property type="entry name" value="2-OXO-4-HYDROXY-4-CARBOXY-5-UREIDOIMIDAZOLINE DECARBOXYLASE-RELATED"/>
    <property type="match status" value="1"/>
</dbReference>
<accession>A0A4Q8AFQ8</accession>
<reference evidence="8 9" key="1">
    <citation type="submission" date="2019-02" db="EMBL/GenBank/DDBJ databases">
        <title>Sequencing the genomes of 1000 actinobacteria strains.</title>
        <authorList>
            <person name="Klenk H.-P."/>
        </authorList>
    </citation>
    <scope>NUCLEOTIDE SEQUENCE [LARGE SCALE GENOMIC DNA]</scope>
    <source>
        <strain evidence="8 9">DSM 17364</strain>
    </source>
</reference>
<dbReference type="EC" id="4.1.1.97" evidence="3"/>
<dbReference type="OrthoDB" id="5243781at2"/>
<keyword evidence="9" id="KW-1185">Reference proteome</keyword>
<keyword evidence="6" id="KW-0456">Lyase</keyword>
<dbReference type="Gene3D" id="1.10.3330.10">
    <property type="entry name" value="Oxo-4-hydroxy-4-carboxy-5-ureidoimidazoline decarboxylase"/>
    <property type="match status" value="1"/>
</dbReference>
<feature type="domain" description="Oxo-4-hydroxy-4-carboxy-5-ureidoimidazoline decarboxylase" evidence="7">
    <location>
        <begin position="7"/>
        <end position="158"/>
    </location>
</feature>
<dbReference type="PANTHER" id="PTHR43466">
    <property type="entry name" value="2-OXO-4-HYDROXY-4-CARBOXY-5-UREIDOIMIDAZOLINE DECARBOXYLASE-RELATED"/>
    <property type="match status" value="1"/>
</dbReference>
<dbReference type="NCBIfam" id="NF010372">
    <property type="entry name" value="PRK13798.1"/>
    <property type="match status" value="1"/>
</dbReference>
<dbReference type="SUPFAM" id="SSF158694">
    <property type="entry name" value="UraD-Like"/>
    <property type="match status" value="1"/>
</dbReference>
<comment type="caution">
    <text evidence="8">The sequence shown here is derived from an EMBL/GenBank/DDBJ whole genome shotgun (WGS) entry which is preliminary data.</text>
</comment>
<evidence type="ECO:0000313" key="9">
    <source>
        <dbReference type="Proteomes" id="UP000292685"/>
    </source>
</evidence>
<dbReference type="InterPro" id="IPR017595">
    <property type="entry name" value="OHCU_decarboxylase-2"/>
</dbReference>
<gene>
    <name evidence="8" type="ORF">EV380_2717</name>
</gene>